<dbReference type="Proteomes" id="UP000063699">
    <property type="component" value="Chromosome"/>
</dbReference>
<keyword evidence="1" id="KW-0732">Signal</keyword>
<dbReference type="KEGG" id="kphy:AOZ06_04180"/>
<dbReference type="RefSeq" id="WP_054288208.1">
    <property type="nucleotide sequence ID" value="NZ_CP012752.1"/>
</dbReference>
<feature type="chain" id="PRO_5006035466" description="Secreted protein" evidence="1">
    <location>
        <begin position="27"/>
        <end position="180"/>
    </location>
</feature>
<evidence type="ECO:0000313" key="2">
    <source>
        <dbReference type="EMBL" id="ALG06232.1"/>
    </source>
</evidence>
<sequence length="180" mass="18519">MRFARKLLIALVAGAAVTTAAVPAQATPFRDHPAAVTVECGVNGPARFDPGIRTEFQQVTLKFKSDDRGCVGNTGGVLSATFHGATQGSMSCHRSPGGNEGKGKITWKLVDGSTSTSVVDFRAAGTSLAEAELRGTVVSGRFKGAAFRSDINVSIINGAVKCLSPQGATEATVSGDFFIG</sequence>
<evidence type="ECO:0000313" key="3">
    <source>
        <dbReference type="Proteomes" id="UP000063699"/>
    </source>
</evidence>
<reference evidence="2 3" key="1">
    <citation type="submission" date="2015-07" db="EMBL/GenBank/DDBJ databases">
        <title>Genome sequencing of Kibdelosporangium phytohabitans.</title>
        <authorList>
            <person name="Qin S."/>
            <person name="Xing K."/>
        </authorList>
    </citation>
    <scope>NUCLEOTIDE SEQUENCE [LARGE SCALE GENOMIC DNA]</scope>
    <source>
        <strain evidence="2 3">KLBMP1111</strain>
    </source>
</reference>
<protein>
    <recommendedName>
        <fullName evidence="4">Secreted protein</fullName>
    </recommendedName>
</protein>
<feature type="signal peptide" evidence="1">
    <location>
        <begin position="1"/>
        <end position="26"/>
    </location>
</feature>
<dbReference type="EMBL" id="CP012752">
    <property type="protein sequence ID" value="ALG06232.1"/>
    <property type="molecule type" value="Genomic_DNA"/>
</dbReference>
<proteinExistence type="predicted"/>
<dbReference type="OrthoDB" id="3697532at2"/>
<organism evidence="2 3">
    <name type="scientific">Kibdelosporangium phytohabitans</name>
    <dbReference type="NCBI Taxonomy" id="860235"/>
    <lineage>
        <taxon>Bacteria</taxon>
        <taxon>Bacillati</taxon>
        <taxon>Actinomycetota</taxon>
        <taxon>Actinomycetes</taxon>
        <taxon>Pseudonocardiales</taxon>
        <taxon>Pseudonocardiaceae</taxon>
        <taxon>Kibdelosporangium</taxon>
    </lineage>
</organism>
<accession>A0A0N9HSJ8</accession>
<evidence type="ECO:0008006" key="4">
    <source>
        <dbReference type="Google" id="ProtNLM"/>
    </source>
</evidence>
<gene>
    <name evidence="2" type="ORF">AOZ06_04180</name>
</gene>
<keyword evidence="3" id="KW-1185">Reference proteome</keyword>
<name>A0A0N9HSJ8_9PSEU</name>
<evidence type="ECO:0000256" key="1">
    <source>
        <dbReference type="SAM" id="SignalP"/>
    </source>
</evidence>
<dbReference type="AlphaFoldDB" id="A0A0N9HSJ8"/>